<keyword evidence="6" id="KW-0868">Chloride</keyword>
<evidence type="ECO:0000256" key="5">
    <source>
        <dbReference type="ARBA" id="ARBA00034769"/>
    </source>
</evidence>
<keyword evidence="6" id="KW-1003">Cell membrane</keyword>
<keyword evidence="6" id="KW-0869">Chloride channel</keyword>
<accession>A0A915HQW4</accession>
<dbReference type="PANTHER" id="PTHR10736">
    <property type="entry name" value="BESTROPHIN"/>
    <property type="match status" value="1"/>
</dbReference>
<feature type="transmembrane region" description="Helical" evidence="6">
    <location>
        <begin position="12"/>
        <end position="33"/>
    </location>
</feature>
<feature type="transmembrane region" description="Helical" evidence="6">
    <location>
        <begin position="182"/>
        <end position="201"/>
    </location>
</feature>
<dbReference type="GO" id="GO:0034707">
    <property type="term" value="C:chloride channel complex"/>
    <property type="evidence" value="ECO:0007669"/>
    <property type="project" value="UniProtKB-KW"/>
</dbReference>
<dbReference type="WBParaSite" id="nRc.2.0.1.t04328-RA">
    <property type="protein sequence ID" value="nRc.2.0.1.t04328-RA"/>
    <property type="gene ID" value="nRc.2.0.1.g04328"/>
</dbReference>
<dbReference type="GO" id="GO:0005254">
    <property type="term" value="F:chloride channel activity"/>
    <property type="evidence" value="ECO:0007669"/>
    <property type="project" value="UniProtKB-KW"/>
</dbReference>
<organism evidence="7 8">
    <name type="scientific">Romanomermis culicivorax</name>
    <name type="common">Nematode worm</name>
    <dbReference type="NCBI Taxonomy" id="13658"/>
    <lineage>
        <taxon>Eukaryota</taxon>
        <taxon>Metazoa</taxon>
        <taxon>Ecdysozoa</taxon>
        <taxon>Nematoda</taxon>
        <taxon>Enoplea</taxon>
        <taxon>Dorylaimia</taxon>
        <taxon>Mermithida</taxon>
        <taxon>Mermithoidea</taxon>
        <taxon>Mermithidae</taxon>
        <taxon>Romanomermis</taxon>
    </lineage>
</organism>
<sequence>MHRLINSFDYYANQIPVIFILAVFVSYALYRWWCQVELIPQPDDVLVKLNAYLLNDDKTSRIKKKTIARYLILSQVLAFRLLSKKVAKRFPTMEVVVQSGLMTDQEFKIYDSLLCSSIQWQAPLHWVVNLLTEKVEIQSTSFKKSDESVTTDIGLRSIMEELGKYKDNLQQTFTYEWIKIPLIYTQVAALVVYTYFFLALIGHQTYTQKYDSYVPLLSILQFIFYVGWLKVAENVSHPFGDEDDDLELNVILDRNASVSVNLIDNLRENLPPLTEDELFDREMVCLPYTRESLKRKQHTPKCHVKVETRKVNPGDMLYTETTLVEEPQQRREKTLFGFGKVKQTLKF</sequence>
<keyword evidence="6" id="KW-0406">Ion transport</keyword>
<comment type="function">
    <text evidence="6">Forms chloride channels.</text>
</comment>
<evidence type="ECO:0000256" key="6">
    <source>
        <dbReference type="RuleBase" id="RU363126"/>
    </source>
</evidence>
<proteinExistence type="inferred from homology"/>
<keyword evidence="2 6" id="KW-0812">Transmembrane</keyword>
<evidence type="ECO:0000313" key="8">
    <source>
        <dbReference type="WBParaSite" id="nRc.2.0.1.t04328-RA"/>
    </source>
</evidence>
<dbReference type="OMA" id="NENERWK"/>
<dbReference type="Pfam" id="PF01062">
    <property type="entry name" value="Bestrophin"/>
    <property type="match status" value="1"/>
</dbReference>
<dbReference type="AlphaFoldDB" id="A0A915HQW4"/>
<dbReference type="PANTHER" id="PTHR10736:SF55">
    <property type="entry name" value="BESTROPHIN-4"/>
    <property type="match status" value="1"/>
</dbReference>
<feature type="transmembrane region" description="Helical" evidence="6">
    <location>
        <begin position="213"/>
        <end position="231"/>
    </location>
</feature>
<evidence type="ECO:0000256" key="1">
    <source>
        <dbReference type="ARBA" id="ARBA00004370"/>
    </source>
</evidence>
<dbReference type="Proteomes" id="UP000887565">
    <property type="component" value="Unplaced"/>
</dbReference>
<comment type="subcellular location">
    <subcellularLocation>
        <location evidence="6">Cell membrane</location>
        <topology evidence="6">Multi-pass membrane protein</topology>
    </subcellularLocation>
    <subcellularLocation>
        <location evidence="1">Membrane</location>
    </subcellularLocation>
</comment>
<keyword evidence="3 6" id="KW-1133">Transmembrane helix</keyword>
<dbReference type="InterPro" id="IPR021134">
    <property type="entry name" value="Bestrophin-like"/>
</dbReference>
<dbReference type="GO" id="GO:0005886">
    <property type="term" value="C:plasma membrane"/>
    <property type="evidence" value="ECO:0007669"/>
    <property type="project" value="UniProtKB-SubCell"/>
</dbReference>
<keyword evidence="6" id="KW-0813">Transport</keyword>
<reference evidence="8" key="1">
    <citation type="submission" date="2022-11" db="UniProtKB">
        <authorList>
            <consortium name="WormBaseParasite"/>
        </authorList>
    </citation>
    <scope>IDENTIFICATION</scope>
</reference>
<evidence type="ECO:0000256" key="4">
    <source>
        <dbReference type="ARBA" id="ARBA00023136"/>
    </source>
</evidence>
<keyword evidence="4 6" id="KW-0472">Membrane</keyword>
<comment type="similarity">
    <text evidence="5 6">Belongs to the anion channel-forming bestrophin (TC 1.A.46) family. Calcium-sensitive chloride channel subfamily.</text>
</comment>
<name>A0A915HQW4_ROMCU</name>
<keyword evidence="6" id="KW-0407">Ion channel</keyword>
<keyword evidence="7" id="KW-1185">Reference proteome</keyword>
<evidence type="ECO:0000256" key="2">
    <source>
        <dbReference type="ARBA" id="ARBA00022692"/>
    </source>
</evidence>
<protein>
    <recommendedName>
        <fullName evidence="6">Bestrophin homolog</fullName>
    </recommendedName>
</protein>
<dbReference type="InterPro" id="IPR000615">
    <property type="entry name" value="Bestrophin"/>
</dbReference>
<evidence type="ECO:0000313" key="7">
    <source>
        <dbReference type="Proteomes" id="UP000887565"/>
    </source>
</evidence>
<evidence type="ECO:0000256" key="3">
    <source>
        <dbReference type="ARBA" id="ARBA00022989"/>
    </source>
</evidence>